<dbReference type="OrthoDB" id="775261at2759"/>
<feature type="compositionally biased region" description="Polar residues" evidence="3">
    <location>
        <begin position="92"/>
        <end position="103"/>
    </location>
</feature>
<comment type="similarity">
    <text evidence="1">Belongs to the remorin family.</text>
</comment>
<feature type="coiled-coil region" evidence="2">
    <location>
        <begin position="155"/>
        <end position="213"/>
    </location>
</feature>
<organism evidence="5 6">
    <name type="scientific">Citrus clementina</name>
    <name type="common">Clementine</name>
    <name type="synonym">Citrus deliciosa x Citrus sinensis</name>
    <dbReference type="NCBI Taxonomy" id="85681"/>
    <lineage>
        <taxon>Eukaryota</taxon>
        <taxon>Viridiplantae</taxon>
        <taxon>Streptophyta</taxon>
        <taxon>Embryophyta</taxon>
        <taxon>Tracheophyta</taxon>
        <taxon>Spermatophyta</taxon>
        <taxon>Magnoliopsida</taxon>
        <taxon>eudicotyledons</taxon>
        <taxon>Gunneridae</taxon>
        <taxon>Pentapetalae</taxon>
        <taxon>rosids</taxon>
        <taxon>malvids</taxon>
        <taxon>Sapindales</taxon>
        <taxon>Rutaceae</taxon>
        <taxon>Aurantioideae</taxon>
        <taxon>Citrus</taxon>
    </lineage>
</organism>
<keyword evidence="6" id="KW-1185">Reference proteome</keyword>
<accession>V4TKJ3</accession>
<dbReference type="Proteomes" id="UP000030687">
    <property type="component" value="Unassembled WGS sequence"/>
</dbReference>
<dbReference type="PANTHER" id="PTHR31471:SF5">
    <property type="entry name" value="GB|AAD39278.1"/>
    <property type="match status" value="1"/>
</dbReference>
<dbReference type="eggNOG" id="ENOG502S23G">
    <property type="taxonomic scope" value="Eukaryota"/>
</dbReference>
<dbReference type="AlphaFoldDB" id="V4TKJ3"/>
<evidence type="ECO:0000256" key="1">
    <source>
        <dbReference type="ARBA" id="ARBA00005711"/>
    </source>
</evidence>
<feature type="region of interest" description="Disordered" evidence="3">
    <location>
        <begin position="31"/>
        <end position="117"/>
    </location>
</feature>
<feature type="domain" description="Remorin C-terminal" evidence="4">
    <location>
        <begin position="120"/>
        <end position="223"/>
    </location>
</feature>
<protein>
    <recommendedName>
        <fullName evidence="4">Remorin C-terminal domain-containing protein</fullName>
    </recommendedName>
</protein>
<dbReference type="InterPro" id="IPR005516">
    <property type="entry name" value="Remorin_C"/>
</dbReference>
<reference evidence="5 6" key="1">
    <citation type="submission" date="2013-10" db="EMBL/GenBank/DDBJ databases">
        <authorList>
            <consortium name="International Citrus Genome Consortium"/>
            <person name="Jenkins J."/>
            <person name="Schmutz J."/>
            <person name="Prochnik S."/>
            <person name="Rokhsar D."/>
            <person name="Gmitter F."/>
            <person name="Ollitrault P."/>
            <person name="Machado M."/>
            <person name="Talon M."/>
            <person name="Wincker P."/>
            <person name="Jaillon O."/>
            <person name="Morgante M."/>
        </authorList>
    </citation>
    <scope>NUCLEOTIDE SEQUENCE</scope>
    <source>
        <strain evidence="6">cv. Clemenules</strain>
    </source>
</reference>
<dbReference type="Gramene" id="ESR53927">
    <property type="protein sequence ID" value="ESR53927"/>
    <property type="gene ID" value="CICLE_v10024374mg"/>
</dbReference>
<dbReference type="Pfam" id="PF03763">
    <property type="entry name" value="Remorin_C"/>
    <property type="match status" value="1"/>
</dbReference>
<gene>
    <name evidence="5" type="ORF">CICLE_v10024374mg</name>
</gene>
<dbReference type="InParanoid" id="V4TKJ3"/>
<keyword evidence="2" id="KW-0175">Coiled coil</keyword>
<evidence type="ECO:0000256" key="3">
    <source>
        <dbReference type="SAM" id="MobiDB-lite"/>
    </source>
</evidence>
<evidence type="ECO:0000313" key="5">
    <source>
        <dbReference type="EMBL" id="ESR53927.1"/>
    </source>
</evidence>
<feature type="compositionally biased region" description="Basic and acidic residues" evidence="3">
    <location>
        <begin position="38"/>
        <end position="83"/>
    </location>
</feature>
<evidence type="ECO:0000313" key="6">
    <source>
        <dbReference type="Proteomes" id="UP000030687"/>
    </source>
</evidence>
<evidence type="ECO:0000259" key="4">
    <source>
        <dbReference type="Pfam" id="PF03763"/>
    </source>
</evidence>
<dbReference type="PANTHER" id="PTHR31471">
    <property type="entry name" value="OS02G0116800 PROTEIN"/>
    <property type="match status" value="1"/>
</dbReference>
<sequence length="228" mass="26152">MSHDNDPQESEYAAAVAAAAFSIYLAEEAEAQNRRNIRKELEVSRTKLKSRKEDSITRQPSSKDHKNRGETSRSSAEVDRRAQESAFPVSRPSLSPSARSTAPQAMDQGLGIPPRHGNIEKKAEAWELAQMQKIIKRYEKLKAAVLTWEYEKKFQAKLKMEKRKAELDKKRTLNQQHYQNKIARIERIAGGARAQAEEERIKKEAEIKEKARMIRSREKAPVKYCLCC</sequence>
<dbReference type="OMA" id="ETKADSW"/>
<evidence type="ECO:0000256" key="2">
    <source>
        <dbReference type="SAM" id="Coils"/>
    </source>
</evidence>
<proteinExistence type="inferred from homology"/>
<dbReference type="EMBL" id="KI536661">
    <property type="protein sequence ID" value="ESR53927.1"/>
    <property type="molecule type" value="Genomic_DNA"/>
</dbReference>
<dbReference type="STRING" id="85681.V4TKJ3"/>
<name>V4TKJ3_CITCL</name>
<dbReference type="KEGG" id="cic:CICLE_v10024374mg"/>